<dbReference type="AlphaFoldDB" id="A0A9C9JZA6"/>
<dbReference type="InterPro" id="IPR037257">
    <property type="entry name" value="T2SS_E_N_sf"/>
</dbReference>
<dbReference type="CDD" id="cd01129">
    <property type="entry name" value="PulE-GspE-like"/>
    <property type="match status" value="1"/>
</dbReference>
<dbReference type="GO" id="GO:0005886">
    <property type="term" value="C:plasma membrane"/>
    <property type="evidence" value="ECO:0007669"/>
    <property type="project" value="TreeGrafter"/>
</dbReference>
<dbReference type="InterPro" id="IPR011006">
    <property type="entry name" value="CheY-like_superfamily"/>
</dbReference>
<evidence type="ECO:0000256" key="3">
    <source>
        <dbReference type="ARBA" id="ARBA00022840"/>
    </source>
</evidence>
<dbReference type="SUPFAM" id="SSF160246">
    <property type="entry name" value="EspE N-terminal domain-like"/>
    <property type="match status" value="1"/>
</dbReference>
<dbReference type="InterPro" id="IPR001482">
    <property type="entry name" value="T2SS/T4SS_dom"/>
</dbReference>
<dbReference type="EMBL" id="DRIG01000023">
    <property type="protein sequence ID" value="HEC77907.1"/>
    <property type="molecule type" value="Genomic_DNA"/>
</dbReference>
<comment type="caution">
    <text evidence="6">The sequence shown here is derived from an EMBL/GenBank/DDBJ whole genome shotgun (WGS) entry which is preliminary data.</text>
</comment>
<dbReference type="PROSITE" id="PS50110">
    <property type="entry name" value="RESPONSE_REGULATORY"/>
    <property type="match status" value="2"/>
</dbReference>
<keyword evidence="4" id="KW-0597">Phosphoprotein</keyword>
<evidence type="ECO:0000256" key="4">
    <source>
        <dbReference type="PROSITE-ProRule" id="PRU00169"/>
    </source>
</evidence>
<gene>
    <name evidence="6" type="ORF">ENI34_02040</name>
</gene>
<evidence type="ECO:0000259" key="5">
    <source>
        <dbReference type="PROSITE" id="PS50110"/>
    </source>
</evidence>
<dbReference type="InterPro" id="IPR003593">
    <property type="entry name" value="AAA+_ATPase"/>
</dbReference>
<feature type="domain" description="Response regulatory" evidence="5">
    <location>
        <begin position="732"/>
        <end position="846"/>
    </location>
</feature>
<dbReference type="Pfam" id="PF00437">
    <property type="entry name" value="T2SSE"/>
    <property type="match status" value="1"/>
</dbReference>
<dbReference type="SMART" id="SM00448">
    <property type="entry name" value="REC"/>
    <property type="match status" value="2"/>
</dbReference>
<dbReference type="GO" id="GO:0016887">
    <property type="term" value="F:ATP hydrolysis activity"/>
    <property type="evidence" value="ECO:0007669"/>
    <property type="project" value="TreeGrafter"/>
</dbReference>
<accession>A0A9C9JZA6</accession>
<comment type="similarity">
    <text evidence="1">Belongs to the GSP E family.</text>
</comment>
<dbReference type="Gene3D" id="3.30.450.90">
    <property type="match status" value="1"/>
</dbReference>
<feature type="modified residue" description="4-aspartylphosphate" evidence="4">
    <location>
        <position position="57"/>
    </location>
</feature>
<dbReference type="SUPFAM" id="SSF52540">
    <property type="entry name" value="P-loop containing nucleoside triphosphate hydrolases"/>
    <property type="match status" value="1"/>
</dbReference>
<evidence type="ECO:0000313" key="6">
    <source>
        <dbReference type="EMBL" id="HEC77907.1"/>
    </source>
</evidence>
<dbReference type="GO" id="GO:0005524">
    <property type="term" value="F:ATP binding"/>
    <property type="evidence" value="ECO:0007669"/>
    <property type="project" value="UniProtKB-KW"/>
</dbReference>
<organism evidence="6 7">
    <name type="scientific">candidate division WOR-3 bacterium</name>
    <dbReference type="NCBI Taxonomy" id="2052148"/>
    <lineage>
        <taxon>Bacteria</taxon>
        <taxon>Bacteria division WOR-3</taxon>
    </lineage>
</organism>
<dbReference type="SMART" id="SM00382">
    <property type="entry name" value="AAA"/>
    <property type="match status" value="1"/>
</dbReference>
<evidence type="ECO:0000313" key="7">
    <source>
        <dbReference type="Proteomes" id="UP000885826"/>
    </source>
</evidence>
<dbReference type="PANTHER" id="PTHR30258:SF2">
    <property type="entry name" value="COMG OPERON PROTEIN 1"/>
    <property type="match status" value="1"/>
</dbReference>
<dbReference type="InterPro" id="IPR027417">
    <property type="entry name" value="P-loop_NTPase"/>
</dbReference>
<keyword evidence="2" id="KW-0547">Nucleotide-binding</keyword>
<dbReference type="InterPro" id="IPR007831">
    <property type="entry name" value="T2SS_GspE_N"/>
</dbReference>
<evidence type="ECO:0000256" key="1">
    <source>
        <dbReference type="ARBA" id="ARBA00006611"/>
    </source>
</evidence>
<dbReference type="Gene3D" id="3.40.50.2300">
    <property type="match status" value="2"/>
</dbReference>
<sequence length="853" mass="96771">MNKEEQPLILVVDDDRDLLALFERLLTKHNYRVITADSGIKAWEVLSETKPDIILLDVMMPGMNGYRFCARLQADSETAFIPVIFVTGLKEEHNKAKAFSVGAVDYLVKPIDKKILIEKIEKHLKTQRQWQSLRKVSFRTGTRLASFNFTRFKEFLKKQLNLSVKEEYKLAMITHTEIYSAAAELGVTNEKIARYIAAFLDLPYLDYIDPSTVELGVLPVPFCRTNHVLAVKSNSRNRVFVLSNPFDLELLDIIEKLKKPEDKPLKLVITKPENIEAFLKSGTGDTSTVDKELSFKKDQDKLTRLPEVKETASAREEDMDEFPILSIANNILQTAVAQRASDIHIEPKKDKTVVRFRIDGDMHDLFTLKKKTGVMLINRFKVIADMDIAEKHKPQDGSVEAVISDRNFKLRLATTSTPDGESLIIRLLEPNVKPKKLTELGMTEEQTKTMIDMTRRTHGLILIVGPTGSGKTTTIYSLLSQIDCKARSLVTIEDPVEYRIPFANHQQVNEKAGVTFEALLKSVVRQDPDVIFMGEIRDPYSARMAVDFASTGHLTVSTLHTTNTTTAIFRLERLGIDRTVMADALLCIVAQRLVKKLCVHCKKIVPISNEEKNMLAPFTDEIPEFVAHPVGCPKCNNIGYWGREGVYEILTFGREISDMIRTGATVAEIREYHRKSGGFLISHHAVEKIRKHIFAPRDAYEKVLVEEIRNIRKTSKSRVEDLQEEKTDKRPSILLVDDDPEIHALLKAILQNQGYEITSVEDGIDALVALSKNEYDLIISDINMPNLDGFKLLEVKNQKGIETPVIFLTGRSAPEDEIKGLELGAVDYITKPIKKKLLLLRINKFFSQNYKRR</sequence>
<dbReference type="Proteomes" id="UP000885826">
    <property type="component" value="Unassembled WGS sequence"/>
</dbReference>
<evidence type="ECO:0000256" key="2">
    <source>
        <dbReference type="ARBA" id="ARBA00022741"/>
    </source>
</evidence>
<name>A0A9C9JZA6_UNCW3</name>
<dbReference type="GO" id="GO:0000160">
    <property type="term" value="P:phosphorelay signal transduction system"/>
    <property type="evidence" value="ECO:0007669"/>
    <property type="project" value="InterPro"/>
</dbReference>
<proteinExistence type="inferred from homology"/>
<dbReference type="PANTHER" id="PTHR30258">
    <property type="entry name" value="TYPE II SECRETION SYSTEM PROTEIN GSPE-RELATED"/>
    <property type="match status" value="1"/>
</dbReference>
<dbReference type="Gene3D" id="3.40.50.300">
    <property type="entry name" value="P-loop containing nucleotide triphosphate hydrolases"/>
    <property type="match status" value="1"/>
</dbReference>
<dbReference type="Pfam" id="PF00072">
    <property type="entry name" value="Response_reg"/>
    <property type="match status" value="2"/>
</dbReference>
<dbReference type="InterPro" id="IPR001789">
    <property type="entry name" value="Sig_transdc_resp-reg_receiver"/>
</dbReference>
<feature type="modified residue" description="4-aspartylphosphate" evidence="4">
    <location>
        <position position="781"/>
    </location>
</feature>
<keyword evidence="3" id="KW-0067">ATP-binding</keyword>
<protein>
    <submittedName>
        <fullName evidence="6">Response regulator</fullName>
    </submittedName>
</protein>
<dbReference type="Pfam" id="PF05157">
    <property type="entry name" value="MshEN"/>
    <property type="match status" value="1"/>
</dbReference>
<feature type="domain" description="Response regulatory" evidence="5">
    <location>
        <begin position="8"/>
        <end position="124"/>
    </location>
</feature>
<reference evidence="6" key="1">
    <citation type="journal article" date="2020" name="mSystems">
        <title>Genome- and Community-Level Interaction Insights into Carbon Utilization and Element Cycling Functions of Hydrothermarchaeota in Hydrothermal Sediment.</title>
        <authorList>
            <person name="Zhou Z."/>
            <person name="Liu Y."/>
            <person name="Xu W."/>
            <person name="Pan J."/>
            <person name="Luo Z.H."/>
            <person name="Li M."/>
        </authorList>
    </citation>
    <scope>NUCLEOTIDE SEQUENCE</scope>
    <source>
        <strain evidence="6">HyVt-388</strain>
    </source>
</reference>
<dbReference type="SUPFAM" id="SSF52172">
    <property type="entry name" value="CheY-like"/>
    <property type="match status" value="2"/>
</dbReference>
<dbReference type="CDD" id="cd17574">
    <property type="entry name" value="REC_OmpR"/>
    <property type="match status" value="1"/>
</dbReference>